<keyword evidence="2" id="KW-1185">Reference proteome</keyword>
<name>A0A502G2B3_9PROT</name>
<sequence length="35" mass="3910">MSRLPTPLDQRFVSGRRTVKGAAIIRKIMQEAQPG</sequence>
<organism evidence="1 2">
    <name type="scientific">Muricoccus nepalensis</name>
    <dbReference type="NCBI Taxonomy" id="1854500"/>
    <lineage>
        <taxon>Bacteria</taxon>
        <taxon>Pseudomonadati</taxon>
        <taxon>Pseudomonadota</taxon>
        <taxon>Alphaproteobacteria</taxon>
        <taxon>Acetobacterales</taxon>
        <taxon>Roseomonadaceae</taxon>
        <taxon>Muricoccus</taxon>
    </lineage>
</organism>
<comment type="caution">
    <text evidence="1">The sequence shown here is derived from an EMBL/GenBank/DDBJ whole genome shotgun (WGS) entry which is preliminary data.</text>
</comment>
<dbReference type="EMBL" id="RCZP01000012">
    <property type="protein sequence ID" value="TPG55702.1"/>
    <property type="molecule type" value="Genomic_DNA"/>
</dbReference>
<evidence type="ECO:0000313" key="2">
    <source>
        <dbReference type="Proteomes" id="UP000317078"/>
    </source>
</evidence>
<dbReference type="Proteomes" id="UP000317078">
    <property type="component" value="Unassembled WGS sequence"/>
</dbReference>
<gene>
    <name evidence="1" type="ORF">EAH89_14170</name>
</gene>
<evidence type="ECO:0000313" key="1">
    <source>
        <dbReference type="EMBL" id="TPG55702.1"/>
    </source>
</evidence>
<accession>A0A502G2B3</accession>
<protein>
    <submittedName>
        <fullName evidence="1">Uncharacterized protein</fullName>
    </submittedName>
</protein>
<proteinExistence type="predicted"/>
<dbReference type="AlphaFoldDB" id="A0A502G2B3"/>
<reference evidence="1 2" key="1">
    <citation type="journal article" date="2019" name="Environ. Microbiol.">
        <title>Species interactions and distinct microbial communities in high Arctic permafrost affected cryosols are associated with the CH4 and CO2 gas fluxes.</title>
        <authorList>
            <person name="Altshuler I."/>
            <person name="Hamel J."/>
            <person name="Turney S."/>
            <person name="Magnuson E."/>
            <person name="Levesque R."/>
            <person name="Greer C."/>
            <person name="Whyte L.G."/>
        </authorList>
    </citation>
    <scope>NUCLEOTIDE SEQUENCE [LARGE SCALE GENOMIC DNA]</scope>
    <source>
        <strain evidence="1 2">S9.3B</strain>
    </source>
</reference>